<keyword evidence="1" id="KW-0472">Membrane</keyword>
<dbReference type="EMBL" id="CP001654">
    <property type="protein sequence ID" value="ACS85101.1"/>
    <property type="molecule type" value="Genomic_DNA"/>
</dbReference>
<dbReference type="HOGENOM" id="CLU_068415_0_0_6"/>
<dbReference type="KEGG" id="dda:Dd703_1299"/>
<dbReference type="Pfam" id="PF13379">
    <property type="entry name" value="NMT1_2"/>
    <property type="match status" value="1"/>
</dbReference>
<keyword evidence="1" id="KW-0812">Transmembrane</keyword>
<accession>C6CDI4</accession>
<dbReference type="PANTHER" id="PTHR30024:SF2">
    <property type="entry name" value="ABC TRANSPORTER SUBSTRATE-BINDING PROTEIN"/>
    <property type="match status" value="1"/>
</dbReference>
<reference evidence="2" key="1">
    <citation type="submission" date="2009-06" db="EMBL/GenBank/DDBJ databases">
        <title>Complete sequence of Dickeya dadantii Ech703.</title>
        <authorList>
            <consortium name="US DOE Joint Genome Institute"/>
            <person name="Lucas S."/>
            <person name="Copeland A."/>
            <person name="Lapidus A."/>
            <person name="Glavina del Rio T."/>
            <person name="Dalin E."/>
            <person name="Tice H."/>
            <person name="Bruce D."/>
            <person name="Goodwin L."/>
            <person name="Pitluck S."/>
            <person name="Chertkov O."/>
            <person name="Brettin T."/>
            <person name="Detter J.C."/>
            <person name="Han C."/>
            <person name="Larimer F."/>
            <person name="Land M."/>
            <person name="Hauser L."/>
            <person name="Kyrpides N."/>
            <person name="Mikhailova N."/>
            <person name="Balakrishnan V."/>
            <person name="Glasner J."/>
            <person name="Perna N.T."/>
        </authorList>
    </citation>
    <scope>NUCLEOTIDE SEQUENCE [LARGE SCALE GENOMIC DNA]</scope>
    <source>
        <strain evidence="2">Ech703</strain>
    </source>
</reference>
<feature type="transmembrane region" description="Helical" evidence="1">
    <location>
        <begin position="34"/>
        <end position="53"/>
    </location>
</feature>
<evidence type="ECO:0000313" key="2">
    <source>
        <dbReference type="EMBL" id="ACS85101.1"/>
    </source>
</evidence>
<dbReference type="SUPFAM" id="SSF53850">
    <property type="entry name" value="Periplasmic binding protein-like II"/>
    <property type="match status" value="1"/>
</dbReference>
<dbReference type="eggNOG" id="COG0715">
    <property type="taxonomic scope" value="Bacteria"/>
</dbReference>
<dbReference type="PANTHER" id="PTHR30024">
    <property type="entry name" value="ALIPHATIC SULFONATES-BINDING PROTEIN-RELATED"/>
    <property type="match status" value="1"/>
</dbReference>
<sequence>MEWALNATQTMGTNIVGNTTITPTEKKTRRPERFAPLLLLLALSTSSFTTAWAEGTLRIAQQFGIGYLTLDVVRDQQLIEKQGKAQGLEIKVDWSTLSGATAINEALLSGALDIASAGLPPLLTLWDRTYGKQNVRAIASLGSMPNYLLSNNPAVKTVQDLSDKDRIATPAAGVGFQSRTLQIETARLFGNSEFKRFDTLTVSLPHPDANAALIAGGSEITAHFSSPPFQYQALEHPNVHKILSSYDVLGGPGTFNVLYTTQKFHDENPKTYRAFYDALVEAAAIIKANKAAAAETYIRVEKSSLPPALVKRIVEDPEIDFTTVPQRTYVYADRLYQLGVLKNRAASWKDYFFSEIHDQPGS</sequence>
<dbReference type="Proteomes" id="UP000002734">
    <property type="component" value="Chromosome"/>
</dbReference>
<evidence type="ECO:0000256" key="1">
    <source>
        <dbReference type="SAM" id="Phobius"/>
    </source>
</evidence>
<gene>
    <name evidence="2" type="ordered locus">Dd703_1299</name>
</gene>
<protein>
    <submittedName>
        <fullName evidence="2">ABC transporter periplasmic binding protein</fullName>
    </submittedName>
</protein>
<organism evidence="2 3">
    <name type="scientific">Musicola paradisiaca (strain Ech703)</name>
    <name type="common">Dickeya paradisiaca</name>
    <name type="synonym">Dickeya dadantii</name>
    <dbReference type="NCBI Taxonomy" id="579405"/>
    <lineage>
        <taxon>Bacteria</taxon>
        <taxon>Pseudomonadati</taxon>
        <taxon>Pseudomonadota</taxon>
        <taxon>Gammaproteobacteria</taxon>
        <taxon>Enterobacterales</taxon>
        <taxon>Pectobacteriaceae</taxon>
        <taxon>Musicola</taxon>
    </lineage>
</organism>
<keyword evidence="1" id="KW-1133">Transmembrane helix</keyword>
<evidence type="ECO:0000313" key="3">
    <source>
        <dbReference type="Proteomes" id="UP000002734"/>
    </source>
</evidence>
<proteinExistence type="predicted"/>
<dbReference type="AlphaFoldDB" id="C6CDI4"/>
<keyword evidence="3" id="KW-1185">Reference proteome</keyword>
<name>C6CDI4_MUSP7</name>
<dbReference type="Gene3D" id="3.40.190.10">
    <property type="entry name" value="Periplasmic binding protein-like II"/>
    <property type="match status" value="2"/>
</dbReference>
<dbReference type="STRING" id="579405.Dd703_1299"/>